<keyword evidence="8" id="KW-0961">Cell wall biogenesis/degradation</keyword>
<dbReference type="HOGENOM" id="CLU_060744_0_1_11"/>
<comment type="function">
    <text evidence="9">Catalyzes hydrolysis of the D-alanyl-D-alanine dipeptide.</text>
</comment>
<evidence type="ECO:0000256" key="7">
    <source>
        <dbReference type="ARBA" id="ARBA00023049"/>
    </source>
</evidence>
<feature type="active site" description="Proton donor/acceptor" evidence="9">
    <location>
        <position position="228"/>
    </location>
</feature>
<comment type="cofactor">
    <cofactor evidence="9">
        <name>Zn(2+)</name>
        <dbReference type="ChEBI" id="CHEBI:29105"/>
    </cofactor>
    <text evidence="9">Binds 1 zinc ion per subunit.</text>
</comment>
<dbReference type="GO" id="GO:0006508">
    <property type="term" value="P:proteolysis"/>
    <property type="evidence" value="ECO:0007669"/>
    <property type="project" value="UniProtKB-KW"/>
</dbReference>
<dbReference type="eggNOG" id="COG2173">
    <property type="taxonomic scope" value="Bacteria"/>
</dbReference>
<evidence type="ECO:0000256" key="10">
    <source>
        <dbReference type="SAM" id="SignalP"/>
    </source>
</evidence>
<evidence type="ECO:0000256" key="9">
    <source>
        <dbReference type="HAMAP-Rule" id="MF_01924"/>
    </source>
</evidence>
<dbReference type="RefSeq" id="WP_012799690.1">
    <property type="nucleotide sequence ID" value="NC_013165.1"/>
</dbReference>
<feature type="binding site" evidence="9">
    <location>
        <position position="170"/>
    </location>
    <ligand>
        <name>Zn(2+)</name>
        <dbReference type="ChEBI" id="CHEBI:29105"/>
        <note>catalytic</note>
    </ligand>
</feature>
<organism evidence="11 12">
    <name type="scientific">Slackia heliotrinireducens (strain ATCC 29202 / DSM 20476 / NCTC 11029 / RHS 1)</name>
    <name type="common">Peptococcus heliotrinreducens</name>
    <dbReference type="NCBI Taxonomy" id="471855"/>
    <lineage>
        <taxon>Bacteria</taxon>
        <taxon>Bacillati</taxon>
        <taxon>Actinomycetota</taxon>
        <taxon>Coriobacteriia</taxon>
        <taxon>Eggerthellales</taxon>
        <taxon>Eggerthellaceae</taxon>
        <taxon>Slackia</taxon>
    </lineage>
</organism>
<keyword evidence="12" id="KW-1185">Reference proteome</keyword>
<name>C7N2T4_SLAHD</name>
<keyword evidence="4 9" id="KW-0378">Hydrolase</keyword>
<dbReference type="SUPFAM" id="SSF55166">
    <property type="entry name" value="Hedgehog/DD-peptidase"/>
    <property type="match status" value="1"/>
</dbReference>
<feature type="chain" id="PRO_5039592752" description="D-alanyl-D-alanine dipeptidase" evidence="10">
    <location>
        <begin position="24"/>
        <end position="254"/>
    </location>
</feature>
<reference evidence="11 12" key="1">
    <citation type="journal article" date="2009" name="Stand. Genomic Sci.">
        <title>Complete genome sequence of Slackia heliotrinireducens type strain (RHS 1).</title>
        <authorList>
            <person name="Pukall R."/>
            <person name="Lapidus A."/>
            <person name="Nolan M."/>
            <person name="Copeland A."/>
            <person name="Glavina Del Rio T."/>
            <person name="Lucas S."/>
            <person name="Chen F."/>
            <person name="Tice H."/>
            <person name="Cheng J.F."/>
            <person name="Chertkov O."/>
            <person name="Bruce D."/>
            <person name="Goodwin L."/>
            <person name="Kuske C."/>
            <person name="Brettin T."/>
            <person name="Detter J.C."/>
            <person name="Han C."/>
            <person name="Pitluck S."/>
            <person name="Pati A."/>
            <person name="Mavrommatis K."/>
            <person name="Ivanova N."/>
            <person name="Ovchinnikova G."/>
            <person name="Chen A."/>
            <person name="Palaniappan K."/>
            <person name="Schneider S."/>
            <person name="Rohde M."/>
            <person name="Chain P."/>
            <person name="D'haeseleer P."/>
            <person name="Goker M."/>
            <person name="Bristow J."/>
            <person name="Eisen J.A."/>
            <person name="Markowitz V."/>
            <person name="Kyrpides N.C."/>
            <person name="Klenk H.P."/>
            <person name="Hugenholtz P."/>
        </authorList>
    </citation>
    <scope>NUCLEOTIDE SEQUENCE [LARGE SCALE GENOMIC DNA]</scope>
    <source>
        <strain evidence="12">ATCC 29202 / DSM 20476 / NCTC 11029 / RHS 1</strain>
    </source>
</reference>
<dbReference type="GO" id="GO:0008270">
    <property type="term" value="F:zinc ion binding"/>
    <property type="evidence" value="ECO:0007669"/>
    <property type="project" value="UniProtKB-UniRule"/>
</dbReference>
<evidence type="ECO:0000256" key="5">
    <source>
        <dbReference type="ARBA" id="ARBA00022833"/>
    </source>
</evidence>
<keyword evidence="7 9" id="KW-0482">Metalloprotease</keyword>
<feature type="signal peptide" evidence="10">
    <location>
        <begin position="1"/>
        <end position="23"/>
    </location>
</feature>
<feature type="binding site" evidence="9">
    <location>
        <position position="231"/>
    </location>
    <ligand>
        <name>Zn(2+)</name>
        <dbReference type="ChEBI" id="CHEBI:29105"/>
        <note>catalytic</note>
    </ligand>
</feature>
<dbReference type="GO" id="GO:0008237">
    <property type="term" value="F:metallopeptidase activity"/>
    <property type="evidence" value="ECO:0007669"/>
    <property type="project" value="UniProtKB-KW"/>
</dbReference>
<evidence type="ECO:0000313" key="11">
    <source>
        <dbReference type="EMBL" id="ACV23592.1"/>
    </source>
</evidence>
<dbReference type="GO" id="GO:0071555">
    <property type="term" value="P:cell wall organization"/>
    <property type="evidence" value="ECO:0007669"/>
    <property type="project" value="UniProtKB-KW"/>
</dbReference>
<sequence>MSRRNAIKLSGLALAGAAAASLAGGCAQKPEETDLYEGYTKLDDASYDASDFVLITDVAPDVIQEIRYFGTYNFVGEHIDGYLEPVAILCKQAAEALKDASDAAIAAGYRLKIWDAYRPQRSVNHFERWAEDVNDTRMKPYFYPDLDKSVLFDQGYIDHRSGHSRGATVDLTLFDMATGKEIDTGGPFDFFGELSHPDYMDITDEQYANRMTLRDIMVGAGYTPLDTEWWHFRLADEPYPETFFDFPNCADAVK</sequence>
<dbReference type="EC" id="3.4.13.22" evidence="9"/>
<dbReference type="EMBL" id="CP001684">
    <property type="protein sequence ID" value="ACV23592.1"/>
    <property type="molecule type" value="Genomic_DNA"/>
</dbReference>
<comment type="similarity">
    <text evidence="9">Belongs to the peptidase M15D family.</text>
</comment>
<keyword evidence="2 9" id="KW-0645">Protease</keyword>
<evidence type="ECO:0000256" key="1">
    <source>
        <dbReference type="ARBA" id="ARBA00001362"/>
    </source>
</evidence>
<evidence type="ECO:0000256" key="4">
    <source>
        <dbReference type="ARBA" id="ARBA00022801"/>
    </source>
</evidence>
<dbReference type="Pfam" id="PF01427">
    <property type="entry name" value="Peptidase_M15"/>
    <property type="match status" value="1"/>
</dbReference>
<evidence type="ECO:0000313" key="12">
    <source>
        <dbReference type="Proteomes" id="UP000002026"/>
    </source>
</evidence>
<evidence type="ECO:0000256" key="3">
    <source>
        <dbReference type="ARBA" id="ARBA00022723"/>
    </source>
</evidence>
<dbReference type="PANTHER" id="PTHR43126">
    <property type="entry name" value="D-ALANYL-D-ALANINE DIPEPTIDASE"/>
    <property type="match status" value="1"/>
</dbReference>
<dbReference type="PANTHER" id="PTHR43126:SF1">
    <property type="entry name" value="D-ALANYL-D-ALANINE DIPEPTIDASE"/>
    <property type="match status" value="1"/>
</dbReference>
<keyword evidence="5 9" id="KW-0862">Zinc</keyword>
<comment type="catalytic activity">
    <reaction evidence="1 9">
        <text>D-alanyl-D-alanine + H2O = 2 D-alanine</text>
        <dbReference type="Rhea" id="RHEA:20661"/>
        <dbReference type="ChEBI" id="CHEBI:15377"/>
        <dbReference type="ChEBI" id="CHEBI:57416"/>
        <dbReference type="ChEBI" id="CHEBI:57822"/>
        <dbReference type="EC" id="3.4.13.22"/>
    </reaction>
</comment>
<proteinExistence type="inferred from homology"/>
<evidence type="ECO:0000256" key="2">
    <source>
        <dbReference type="ARBA" id="ARBA00022670"/>
    </source>
</evidence>
<evidence type="ECO:0000256" key="6">
    <source>
        <dbReference type="ARBA" id="ARBA00022997"/>
    </source>
</evidence>
<dbReference type="InterPro" id="IPR000755">
    <property type="entry name" value="A_A_dipeptidase"/>
</dbReference>
<keyword evidence="6 9" id="KW-0224">Dipeptidase</keyword>
<dbReference type="PROSITE" id="PS51257">
    <property type="entry name" value="PROKAR_LIPOPROTEIN"/>
    <property type="match status" value="1"/>
</dbReference>
<dbReference type="Gene3D" id="3.30.1380.10">
    <property type="match status" value="1"/>
</dbReference>
<dbReference type="GO" id="GO:0160237">
    <property type="term" value="F:D-Ala-D-Ala dipeptidase activity"/>
    <property type="evidence" value="ECO:0007669"/>
    <property type="project" value="UniProtKB-EC"/>
</dbReference>
<dbReference type="CDD" id="cd14817">
    <property type="entry name" value="D-Ala-D-Ala_dipeptidase_VanX"/>
    <property type="match status" value="1"/>
</dbReference>
<feature type="site" description="Transition state stabilizer" evidence="9">
    <location>
        <position position="118"/>
    </location>
</feature>
<dbReference type="InterPro" id="IPR009045">
    <property type="entry name" value="Zn_M74/Hedgehog-like"/>
</dbReference>
<dbReference type="Proteomes" id="UP000002026">
    <property type="component" value="Chromosome"/>
</dbReference>
<accession>C7N2T4</accession>
<dbReference type="AlphaFoldDB" id="C7N2T4"/>
<evidence type="ECO:0000256" key="8">
    <source>
        <dbReference type="ARBA" id="ARBA00023316"/>
    </source>
</evidence>
<dbReference type="KEGG" id="shi:Shel_25870"/>
<feature type="binding site" evidence="9">
    <location>
        <position position="163"/>
    </location>
    <ligand>
        <name>Zn(2+)</name>
        <dbReference type="ChEBI" id="CHEBI:29105"/>
        <note>catalytic</note>
    </ligand>
</feature>
<keyword evidence="3 9" id="KW-0479">Metal-binding</keyword>
<gene>
    <name evidence="11" type="ordered locus">Shel_25870</name>
</gene>
<protein>
    <recommendedName>
        <fullName evidence="9">D-alanyl-D-alanine dipeptidase</fullName>
        <shortName evidence="9">D-Ala-D-Ala dipeptidase</shortName>
        <ecNumber evidence="9">3.4.13.22</ecNumber>
    </recommendedName>
</protein>
<dbReference type="HAMAP" id="MF_01924">
    <property type="entry name" value="A_A_dipeptidase"/>
    <property type="match status" value="1"/>
</dbReference>
<keyword evidence="10" id="KW-0732">Signal</keyword>